<comment type="similarity">
    <text evidence="1 4">Belongs to the prolyl-tRNA editing family. YbaK/EbsC subfamily.</text>
</comment>
<reference evidence="7" key="1">
    <citation type="journal article" date="2019" name="Int. J. Syst. Evol. Microbiol.">
        <title>The Global Catalogue of Microorganisms (GCM) 10K type strain sequencing project: providing services to taxonomists for standard genome sequencing and annotation.</title>
        <authorList>
            <consortium name="The Broad Institute Genomics Platform"/>
            <consortium name="The Broad Institute Genome Sequencing Center for Infectious Disease"/>
            <person name="Wu L."/>
            <person name="Ma J."/>
        </authorList>
    </citation>
    <scope>NUCLEOTIDE SEQUENCE [LARGE SCALE GENOMIC DNA]</scope>
    <source>
        <strain evidence="7">NBRC 101365</strain>
    </source>
</reference>
<accession>A0ABQ6CJ00</accession>
<dbReference type="EMBL" id="BSPC01000028">
    <property type="protein sequence ID" value="GLS20342.1"/>
    <property type="molecule type" value="Genomic_DNA"/>
</dbReference>
<evidence type="ECO:0000259" key="5">
    <source>
        <dbReference type="Pfam" id="PF04073"/>
    </source>
</evidence>
<dbReference type="InterPro" id="IPR004369">
    <property type="entry name" value="Prolyl-tRNA_editing_YbaK/EbsC"/>
</dbReference>
<evidence type="ECO:0000256" key="1">
    <source>
        <dbReference type="ARBA" id="ARBA00009798"/>
    </source>
</evidence>
<comment type="caution">
    <text evidence="6">The sequence shown here is derived from an EMBL/GenBank/DDBJ whole genome shotgun (WGS) entry which is preliminary data.</text>
</comment>
<dbReference type="PANTHER" id="PTHR30411:SF0">
    <property type="entry name" value="CYS-TRNA(PRO)_CYS-TRNA(CYS) DEACYLASE YBAK"/>
    <property type="match status" value="1"/>
</dbReference>
<dbReference type="SUPFAM" id="SSF55826">
    <property type="entry name" value="YbaK/ProRS associated domain"/>
    <property type="match status" value="1"/>
</dbReference>
<evidence type="ECO:0000313" key="6">
    <source>
        <dbReference type="EMBL" id="GLS20342.1"/>
    </source>
</evidence>
<proteinExistence type="inferred from homology"/>
<evidence type="ECO:0000256" key="3">
    <source>
        <dbReference type="ARBA" id="ARBA00023239"/>
    </source>
</evidence>
<dbReference type="InterPro" id="IPR036754">
    <property type="entry name" value="YbaK/aa-tRNA-synt-asso_dom_sf"/>
</dbReference>
<dbReference type="PIRSF" id="PIRSF006181">
    <property type="entry name" value="EbsC_YbaK"/>
    <property type="match status" value="1"/>
</dbReference>
<dbReference type="EC" id="4.2.-.-" evidence="4"/>
<evidence type="ECO:0000256" key="4">
    <source>
        <dbReference type="PIRNR" id="PIRNR006181"/>
    </source>
</evidence>
<dbReference type="Gene3D" id="3.90.960.10">
    <property type="entry name" value="YbaK/aminoacyl-tRNA synthetase-associated domain"/>
    <property type="match status" value="1"/>
</dbReference>
<evidence type="ECO:0000256" key="2">
    <source>
        <dbReference type="ARBA" id="ARBA00022917"/>
    </source>
</evidence>
<dbReference type="CDD" id="cd00002">
    <property type="entry name" value="YbaK_deacylase"/>
    <property type="match status" value="1"/>
</dbReference>
<protein>
    <recommendedName>
        <fullName evidence="4">Cys-tRNA(Pro)/Cys-tRNA(Cys) deacylase</fullName>
        <ecNumber evidence="4">4.2.-.-</ecNumber>
    </recommendedName>
</protein>
<sequence>MNGHLRVNEWNAAMSKATRATQMLEKAGVAFSVHTYDYDPDADHIGLQAAEALGEAPGRVLKTLMALVDGKPVCVILPSDREVAMKKLAAAFGGKSAQMMKPADAERSAGYKVGGISPFGQMRKVRTAIEQAALDNEYVFINGGQRGLQVRLNPRDAMSVLEALAAPLVA</sequence>
<dbReference type="Pfam" id="PF04073">
    <property type="entry name" value="tRNA_edit"/>
    <property type="match status" value="1"/>
</dbReference>
<dbReference type="InterPro" id="IPR007214">
    <property type="entry name" value="YbaK/aa-tRNA-synth-assoc-dom"/>
</dbReference>
<feature type="domain" description="YbaK/aminoacyl-tRNA synthetase-associated" evidence="5">
    <location>
        <begin position="48"/>
        <end position="157"/>
    </location>
</feature>
<evidence type="ECO:0000313" key="7">
    <source>
        <dbReference type="Proteomes" id="UP001156882"/>
    </source>
</evidence>
<name>A0ABQ6CJ00_9HYPH</name>
<dbReference type="Proteomes" id="UP001156882">
    <property type="component" value="Unassembled WGS sequence"/>
</dbReference>
<organism evidence="6 7">
    <name type="scientific">Labrys miyagiensis</name>
    <dbReference type="NCBI Taxonomy" id="346912"/>
    <lineage>
        <taxon>Bacteria</taxon>
        <taxon>Pseudomonadati</taxon>
        <taxon>Pseudomonadota</taxon>
        <taxon>Alphaproteobacteria</taxon>
        <taxon>Hyphomicrobiales</taxon>
        <taxon>Xanthobacteraceae</taxon>
        <taxon>Labrys</taxon>
    </lineage>
</organism>
<keyword evidence="3 4" id="KW-0456">Lyase</keyword>
<dbReference type="PANTHER" id="PTHR30411">
    <property type="entry name" value="CYTOPLASMIC PROTEIN"/>
    <property type="match status" value="1"/>
</dbReference>
<keyword evidence="7" id="KW-1185">Reference proteome</keyword>
<gene>
    <name evidence="6" type="ORF">GCM10007874_33590</name>
</gene>
<dbReference type="NCBIfam" id="TIGR00011">
    <property type="entry name" value="YbaK_EbsC"/>
    <property type="match status" value="1"/>
</dbReference>
<keyword evidence="2 4" id="KW-0648">Protein biosynthesis</keyword>